<name>A0A9W6ZM01_9STRA</name>
<dbReference type="AlphaFoldDB" id="A0A9W6ZM01"/>
<feature type="region of interest" description="Disordered" evidence="1">
    <location>
        <begin position="881"/>
        <end position="963"/>
    </location>
</feature>
<feature type="compositionally biased region" description="Basic and acidic residues" evidence="1">
    <location>
        <begin position="937"/>
        <end position="948"/>
    </location>
</feature>
<feature type="compositionally biased region" description="Basic and acidic residues" evidence="1">
    <location>
        <begin position="887"/>
        <end position="897"/>
    </location>
</feature>
<feature type="compositionally biased region" description="Basic and acidic residues" evidence="1">
    <location>
        <begin position="904"/>
        <end position="914"/>
    </location>
</feature>
<dbReference type="Proteomes" id="UP001165082">
    <property type="component" value="Unassembled WGS sequence"/>
</dbReference>
<dbReference type="OrthoDB" id="189239at2759"/>
<sequence>MAMRLSSSLPFPLRVRKLQSLSGLTLSIYRNLALLPLQALEVTPRVAGEGVDGGSAVVQKYLPSLLAYMSALRALVTTHYPDNESSLPKALSYNLRRYNLDSSGQISLEEFSMAMSASLSVPDGEGGYSNSYVPPPNVLSLIFSSFALANSPGLVSRPWTAANAKADTEMLSKVMSFWIQNCYGSKSGPKYVCPKFGEREPASTIRSVIAPNVYPKATSAPPPPPSFTGPPPMSENLYHSVPSSVHSLLLLLRPRLESFIALCDKLSVRVGESRPPLVTLDECRLCMDHCKVSAGSKQWGSFKEFLKGKGLLDVGDRNLVDYRGLGIEAQRAGKEGEKEKGDWWNEGTGRFGGFEEKKEATNPQPPPMPPHRVLMEARRAWEGVAEALKEMVGEDGVVGPAELGDALARNGVLVSAADANSVWEAIIGEGTERAGVAETVSKLKPTPRAGKGSIEEWGERFQTPAFISGMIGNDIFSGVQQARERKHFGDIHNVGGKDTITKDVLGGEGARGDSEWDGGDGGVTESAPYYLDGQKVKPPSPPGRDIHARPDSEYTWEGWGSGTGGVGAGASASGSPLRTPYALQTELGGEHGRRKEEAEGTPNLLLRAIERAEIMRTERGCGRTPKNDVVWLCMPDVGYKRTLDMSRSEVFQVFNKMQVKVKGGDMERLWWWMEKTGKGFSREEFYALLGGEVATTDSGPKDAQEDNGEELSVEKRRKLHSVCLKANAIIRGCAHFDAGGDGKVAVEVFVDALGKSVDGVGEGDIDMVLDAVQGGQEDKSYVKYSGLVFKIGLYLDKHTKAKEEEERAKYGVNLHWGWGSGGKKRFEGREGGGGRDHFRGNYMELDASDPRVQAERKRYGVVNEVMGKGKRHYSADDYIPAATEGGEEGRGGEEGGRGGEGGEEGVREERKEGIDQFGYLRINAPQPAEVKTRTSQHQKETDVGKDLRWATSSGKPRTPVRKNPKAKLLRDAAETMFMNRPELAVAFRTADGSRLGSLDAGDLTEMLMNSRLKTGLDRREAKEVALELFNRVGKDPNTVARVNFNDLAIAIGDVLEGKEVPKQQPGAAAGGAGEDSVRVLKGKKEDGGRVMLEHRERRSKIIEDQIAQAIWSSRALAVSGREGVGGFKAASIQIRHAMIKHVTRGRDTGMSVDGDLMVRGVDLEGVMYAVGIYLTGKQAAYIRERCERDGMVECKALVRFLAVVVGM</sequence>
<gene>
    <name evidence="2" type="ORF">TrRE_jg10902</name>
</gene>
<evidence type="ECO:0000256" key="1">
    <source>
        <dbReference type="SAM" id="MobiDB-lite"/>
    </source>
</evidence>
<keyword evidence="3" id="KW-1185">Reference proteome</keyword>
<comment type="caution">
    <text evidence="2">The sequence shown here is derived from an EMBL/GenBank/DDBJ whole genome shotgun (WGS) entry which is preliminary data.</text>
</comment>
<proteinExistence type="predicted"/>
<protein>
    <submittedName>
        <fullName evidence="2">Uncharacterized protein</fullName>
    </submittedName>
</protein>
<evidence type="ECO:0000313" key="2">
    <source>
        <dbReference type="EMBL" id="GMH54461.1"/>
    </source>
</evidence>
<feature type="region of interest" description="Disordered" evidence="1">
    <location>
        <begin position="502"/>
        <end position="545"/>
    </location>
</feature>
<reference evidence="2" key="1">
    <citation type="submission" date="2022-07" db="EMBL/GenBank/DDBJ databases">
        <title>Genome analysis of Parmales, a sister group of diatoms, reveals the evolutionary specialization of diatoms from phago-mixotrophs to photoautotrophs.</title>
        <authorList>
            <person name="Ban H."/>
            <person name="Sato S."/>
            <person name="Yoshikawa S."/>
            <person name="Kazumasa Y."/>
            <person name="Nakamura Y."/>
            <person name="Ichinomiya M."/>
            <person name="Saitoh K."/>
            <person name="Sato N."/>
            <person name="Blanc-Mathieu R."/>
            <person name="Endo H."/>
            <person name="Kuwata A."/>
            <person name="Ogata H."/>
        </authorList>
    </citation>
    <scope>NUCLEOTIDE SEQUENCE</scope>
</reference>
<evidence type="ECO:0000313" key="3">
    <source>
        <dbReference type="Proteomes" id="UP001165082"/>
    </source>
</evidence>
<dbReference type="EMBL" id="BRXZ01000806">
    <property type="protein sequence ID" value="GMH54461.1"/>
    <property type="molecule type" value="Genomic_DNA"/>
</dbReference>
<organism evidence="2 3">
    <name type="scientific">Triparma retinervis</name>
    <dbReference type="NCBI Taxonomy" id="2557542"/>
    <lineage>
        <taxon>Eukaryota</taxon>
        <taxon>Sar</taxon>
        <taxon>Stramenopiles</taxon>
        <taxon>Ochrophyta</taxon>
        <taxon>Bolidophyceae</taxon>
        <taxon>Parmales</taxon>
        <taxon>Triparmaceae</taxon>
        <taxon>Triparma</taxon>
    </lineage>
</organism>
<accession>A0A9W6ZM01</accession>